<feature type="non-terminal residue" evidence="1">
    <location>
        <position position="24"/>
    </location>
</feature>
<name>A0A0F9AY73_9ZZZZ</name>
<sequence length="24" mass="2816">MNNKMNSTKFWNIFAVVTLLIALF</sequence>
<reference evidence="1" key="1">
    <citation type="journal article" date="2015" name="Nature">
        <title>Complex archaea that bridge the gap between prokaryotes and eukaryotes.</title>
        <authorList>
            <person name="Spang A."/>
            <person name="Saw J.H."/>
            <person name="Jorgensen S.L."/>
            <person name="Zaremba-Niedzwiedzka K."/>
            <person name="Martijn J."/>
            <person name="Lind A.E."/>
            <person name="van Eijk R."/>
            <person name="Schleper C."/>
            <person name="Guy L."/>
            <person name="Ettema T.J."/>
        </authorList>
    </citation>
    <scope>NUCLEOTIDE SEQUENCE</scope>
</reference>
<organism evidence="1">
    <name type="scientific">marine sediment metagenome</name>
    <dbReference type="NCBI Taxonomy" id="412755"/>
    <lineage>
        <taxon>unclassified sequences</taxon>
        <taxon>metagenomes</taxon>
        <taxon>ecological metagenomes</taxon>
    </lineage>
</organism>
<protein>
    <submittedName>
        <fullName evidence="1">Uncharacterized protein</fullName>
    </submittedName>
</protein>
<dbReference type="EMBL" id="LAZR01040491">
    <property type="protein sequence ID" value="KKL14355.1"/>
    <property type="molecule type" value="Genomic_DNA"/>
</dbReference>
<accession>A0A0F9AY73</accession>
<proteinExistence type="predicted"/>
<dbReference type="AlphaFoldDB" id="A0A0F9AY73"/>
<gene>
    <name evidence="1" type="ORF">LCGC14_2516470</name>
</gene>
<comment type="caution">
    <text evidence="1">The sequence shown here is derived from an EMBL/GenBank/DDBJ whole genome shotgun (WGS) entry which is preliminary data.</text>
</comment>
<evidence type="ECO:0000313" key="1">
    <source>
        <dbReference type="EMBL" id="KKL14355.1"/>
    </source>
</evidence>